<protein>
    <submittedName>
        <fullName evidence="10">Thiol reductant ABC exporter subunit CydD</fullName>
    </submittedName>
</protein>
<proteinExistence type="predicted"/>
<feature type="transmembrane region" description="Helical" evidence="7">
    <location>
        <begin position="53"/>
        <end position="73"/>
    </location>
</feature>
<dbReference type="PROSITE" id="PS00211">
    <property type="entry name" value="ABC_TRANSPORTER_1"/>
    <property type="match status" value="1"/>
</dbReference>
<dbReference type="Proteomes" id="UP001628078">
    <property type="component" value="Unassembled WGS sequence"/>
</dbReference>
<keyword evidence="2 7" id="KW-0812">Transmembrane</keyword>
<evidence type="ECO:0000256" key="2">
    <source>
        <dbReference type="ARBA" id="ARBA00022692"/>
    </source>
</evidence>
<organism evidence="10 11">
    <name type="scientific">Furfurilactobacillus curtus</name>
    <dbReference type="NCBI Taxonomy" id="1746200"/>
    <lineage>
        <taxon>Bacteria</taxon>
        <taxon>Bacillati</taxon>
        <taxon>Bacillota</taxon>
        <taxon>Bacilli</taxon>
        <taxon>Lactobacillales</taxon>
        <taxon>Lactobacillaceae</taxon>
        <taxon>Furfurilactobacillus</taxon>
    </lineage>
</organism>
<dbReference type="InterPro" id="IPR011527">
    <property type="entry name" value="ABC1_TM_dom"/>
</dbReference>
<evidence type="ECO:0000256" key="5">
    <source>
        <dbReference type="ARBA" id="ARBA00022989"/>
    </source>
</evidence>
<feature type="domain" description="ABC transmembrane type-1" evidence="9">
    <location>
        <begin position="17"/>
        <end position="299"/>
    </location>
</feature>
<feature type="transmembrane region" description="Helical" evidence="7">
    <location>
        <begin position="127"/>
        <end position="151"/>
    </location>
</feature>
<dbReference type="Gene3D" id="1.20.1560.10">
    <property type="entry name" value="ABC transporter type 1, transmembrane domain"/>
    <property type="match status" value="1"/>
</dbReference>
<dbReference type="InterPro" id="IPR003439">
    <property type="entry name" value="ABC_transporter-like_ATP-bd"/>
</dbReference>
<evidence type="ECO:0000259" key="9">
    <source>
        <dbReference type="PROSITE" id="PS50929"/>
    </source>
</evidence>
<dbReference type="CDD" id="cd18584">
    <property type="entry name" value="ABC_6TM_AarD_CydD"/>
    <property type="match status" value="1"/>
</dbReference>
<evidence type="ECO:0000256" key="1">
    <source>
        <dbReference type="ARBA" id="ARBA00004651"/>
    </source>
</evidence>
<evidence type="ECO:0000256" key="6">
    <source>
        <dbReference type="ARBA" id="ARBA00023136"/>
    </source>
</evidence>
<feature type="transmembrane region" description="Helical" evidence="7">
    <location>
        <begin position="157"/>
        <end position="178"/>
    </location>
</feature>
<gene>
    <name evidence="10" type="primary">cydC</name>
    <name evidence="10" type="ORF">JCM31185_15000</name>
</gene>
<keyword evidence="3" id="KW-0547">Nucleotide-binding</keyword>
<evidence type="ECO:0000256" key="7">
    <source>
        <dbReference type="SAM" id="Phobius"/>
    </source>
</evidence>
<dbReference type="SUPFAM" id="SSF52540">
    <property type="entry name" value="P-loop containing nucleoside triphosphate hydrolases"/>
    <property type="match status" value="1"/>
</dbReference>
<dbReference type="SMART" id="SM00382">
    <property type="entry name" value="AAA"/>
    <property type="match status" value="1"/>
</dbReference>
<dbReference type="InterPro" id="IPR039421">
    <property type="entry name" value="Type_1_exporter"/>
</dbReference>
<keyword evidence="6 7" id="KW-0472">Membrane</keyword>
<evidence type="ECO:0000313" key="11">
    <source>
        <dbReference type="Proteomes" id="UP001628078"/>
    </source>
</evidence>
<feature type="transmembrane region" description="Helical" evidence="7">
    <location>
        <begin position="236"/>
        <end position="258"/>
    </location>
</feature>
<dbReference type="InterPro" id="IPR036640">
    <property type="entry name" value="ABC1_TM_sf"/>
</dbReference>
<comment type="subcellular location">
    <subcellularLocation>
        <location evidence="1">Cell membrane</location>
        <topology evidence="1">Multi-pass membrane protein</topology>
    </subcellularLocation>
</comment>
<keyword evidence="4" id="KW-0067">ATP-binding</keyword>
<feature type="transmembrane region" description="Helical" evidence="7">
    <location>
        <begin position="12"/>
        <end position="33"/>
    </location>
</feature>
<evidence type="ECO:0000313" key="10">
    <source>
        <dbReference type="EMBL" id="GKT06213.1"/>
    </source>
</evidence>
<dbReference type="PANTHER" id="PTHR24221">
    <property type="entry name" value="ATP-BINDING CASSETTE SUB-FAMILY B"/>
    <property type="match status" value="1"/>
</dbReference>
<dbReference type="SUPFAM" id="SSF90123">
    <property type="entry name" value="ABC transporter transmembrane region"/>
    <property type="match status" value="1"/>
</dbReference>
<evidence type="ECO:0000259" key="8">
    <source>
        <dbReference type="PROSITE" id="PS50893"/>
    </source>
</evidence>
<dbReference type="Pfam" id="PF00664">
    <property type="entry name" value="ABC_membrane"/>
    <property type="match status" value="1"/>
</dbReference>
<dbReference type="PROSITE" id="PS50893">
    <property type="entry name" value="ABC_TRANSPORTER_2"/>
    <property type="match status" value="1"/>
</dbReference>
<keyword evidence="5 7" id="KW-1133">Transmembrane helix</keyword>
<dbReference type="PROSITE" id="PS50929">
    <property type="entry name" value="ABC_TM1F"/>
    <property type="match status" value="1"/>
</dbReference>
<feature type="domain" description="ABC transporter" evidence="8">
    <location>
        <begin position="335"/>
        <end position="575"/>
    </location>
</feature>
<keyword evidence="11" id="KW-1185">Reference proteome</keyword>
<dbReference type="RefSeq" id="WP_407884167.1">
    <property type="nucleotide sequence ID" value="NZ_BQXO01000004.1"/>
</dbReference>
<accession>A0ABQ5JNS6</accession>
<sequence length="581" mass="64591">MIDRRVFRLPGITKILLMLAGLVVLQAFSILFQGRFLSRTLTDLWNRQPESTILMPVLLFASAFALRQVLVMLKNRVMQPWVDRTVFNLRQQLLQKLVNIGPAIVAKQGTGNVVTMALEGMNQVTTYLMLVVIKIFDMMIIPTILIIYMFFLRWPEALFLLFIFPVIILFMIILGYAARDKANREYASYTQLSNNFVDALRGLPTLKQLGLSQKYANNIYAVSEDHRKKTMGTLTIAILSTFALDFFTTLSIAVVAVFLGLSLVAGRIALFPALTLLILAPEYFLPIRNFANDYHATLNGKNALTAVLEILAQPEPTDRGVLPAQQPSWSEDSLLTLSHVNFSYDAGQTLDSLKDVSLTAKGFEKIGIIGPSGSGKSTLINLLGGFLLPDQSDDQKISVNGTTVPHLSQTNWQSRFLYIPQAPYLFHASLVDNIKFYTPSASVADVERAVAQAGLTNWVATLPEGLKTPIGEGARGVSGGQAQRIALARAFLDQDRRILLFDEPTAHLDIETEVELKEAIKPVFKNHLVFFATHRLHWLNEMDYLLVIEHGQIVEQGTPAQLAAKDGAFTALRREMGGDEL</sequence>
<feature type="transmembrane region" description="Helical" evidence="7">
    <location>
        <begin position="264"/>
        <end position="285"/>
    </location>
</feature>
<dbReference type="Gene3D" id="3.40.50.300">
    <property type="entry name" value="P-loop containing nucleotide triphosphate hydrolases"/>
    <property type="match status" value="1"/>
</dbReference>
<dbReference type="InterPro" id="IPR017871">
    <property type="entry name" value="ABC_transporter-like_CS"/>
</dbReference>
<dbReference type="Pfam" id="PF00005">
    <property type="entry name" value="ABC_tran"/>
    <property type="match status" value="1"/>
</dbReference>
<dbReference type="InterPro" id="IPR027417">
    <property type="entry name" value="P-loop_NTPase"/>
</dbReference>
<evidence type="ECO:0000256" key="3">
    <source>
        <dbReference type="ARBA" id="ARBA00022741"/>
    </source>
</evidence>
<dbReference type="InterPro" id="IPR014216">
    <property type="entry name" value="ABC_transptr_CydD"/>
</dbReference>
<dbReference type="PANTHER" id="PTHR24221:SF614">
    <property type="entry name" value="GLUTATHIONE_L-CYSTEINE TRANSPORT SYSTEM ATP-BINDING_PERMEASE PROTEIN CYDC"/>
    <property type="match status" value="1"/>
</dbReference>
<dbReference type="InterPro" id="IPR003593">
    <property type="entry name" value="AAA+_ATPase"/>
</dbReference>
<dbReference type="EMBL" id="BQXO01000004">
    <property type="protein sequence ID" value="GKT06213.1"/>
    <property type="molecule type" value="Genomic_DNA"/>
</dbReference>
<dbReference type="NCBIfam" id="TIGR02857">
    <property type="entry name" value="CydD"/>
    <property type="match status" value="1"/>
</dbReference>
<reference evidence="10 11" key="1">
    <citation type="submission" date="2022-03" db="EMBL/GenBank/DDBJ databases">
        <title>Draft genome sequence of Furfurilactobacillus curtus JCM 31185.</title>
        <authorList>
            <person name="Suzuki S."/>
            <person name="Endo A."/>
            <person name="Kajikawa A."/>
        </authorList>
    </citation>
    <scope>NUCLEOTIDE SEQUENCE [LARGE SCALE GENOMIC DNA]</scope>
    <source>
        <strain evidence="10 11">JCM 31185</strain>
    </source>
</reference>
<comment type="caution">
    <text evidence="10">The sequence shown here is derived from an EMBL/GenBank/DDBJ whole genome shotgun (WGS) entry which is preliminary data.</text>
</comment>
<evidence type="ECO:0000256" key="4">
    <source>
        <dbReference type="ARBA" id="ARBA00022840"/>
    </source>
</evidence>
<name>A0ABQ5JNS6_9LACO</name>